<reference evidence="1 2" key="1">
    <citation type="submission" date="2019-04" db="EMBL/GenBank/DDBJ databases">
        <title>Deinococcus metalilatus MA1002 mutant No.5.</title>
        <authorList>
            <person name="Park W."/>
            <person name="Park C."/>
        </authorList>
    </citation>
    <scope>NUCLEOTIDE SEQUENCE [LARGE SCALE GENOMIC DNA]</scope>
    <source>
        <strain evidence="1 2">MA1002-m5</strain>
    </source>
</reference>
<proteinExistence type="predicted"/>
<evidence type="ECO:0000313" key="1">
    <source>
        <dbReference type="EMBL" id="TLK21803.1"/>
    </source>
</evidence>
<dbReference type="Proteomes" id="UP000308000">
    <property type="component" value="Unassembled WGS sequence"/>
</dbReference>
<gene>
    <name evidence="1" type="ORF">FCS05_18640</name>
</gene>
<evidence type="ECO:0000313" key="2">
    <source>
        <dbReference type="Proteomes" id="UP000308000"/>
    </source>
</evidence>
<accession>A0AAJ5F0K5</accession>
<comment type="caution">
    <text evidence="1">The sequence shown here is derived from an EMBL/GenBank/DDBJ whole genome shotgun (WGS) entry which is preliminary data.</text>
</comment>
<dbReference type="EMBL" id="VBRC01000020">
    <property type="protein sequence ID" value="TLK21803.1"/>
    <property type="molecule type" value="Genomic_DNA"/>
</dbReference>
<organism evidence="1 2">
    <name type="scientific">Deinococcus metallilatus</name>
    <dbReference type="NCBI Taxonomy" id="1211322"/>
    <lineage>
        <taxon>Bacteria</taxon>
        <taxon>Thermotogati</taxon>
        <taxon>Deinococcota</taxon>
        <taxon>Deinococci</taxon>
        <taxon>Deinococcales</taxon>
        <taxon>Deinococcaceae</taxon>
        <taxon>Deinococcus</taxon>
    </lineage>
</organism>
<sequence>MLAGMREEEYLRLYQNFETRRLLDAVDAVDNLRDDLNDGEDGRPPELRSRLLKLHTLAMAVVNEGARSRTDTMFELAADLDMQVSQMMTELESIQETLDALLALAPEESAD</sequence>
<name>A0AAJ5F0K5_9DEIO</name>
<protein>
    <submittedName>
        <fullName evidence="1">Transposase</fullName>
    </submittedName>
</protein>
<dbReference type="AlphaFoldDB" id="A0AAJ5F0K5"/>